<dbReference type="InterPro" id="IPR008271">
    <property type="entry name" value="Ser/Thr_kinase_AS"/>
</dbReference>
<keyword evidence="3" id="KW-0245">EGF-like domain</keyword>
<evidence type="ECO:0000256" key="18">
    <source>
        <dbReference type="PIRNR" id="PIRNR000641"/>
    </source>
</evidence>
<evidence type="ECO:0000256" key="1">
    <source>
        <dbReference type="ARBA" id="ARBA00004479"/>
    </source>
</evidence>
<dbReference type="PIRSF" id="PIRSF000641">
    <property type="entry name" value="SRK"/>
    <property type="match status" value="1"/>
</dbReference>
<dbReference type="Gramene" id="ESW28568">
    <property type="protein sequence ID" value="ESW28568"/>
    <property type="gene ID" value="PHAVU_002G000200g"/>
</dbReference>
<keyword evidence="15" id="KW-0325">Glycoprotein</keyword>
<dbReference type="Gene3D" id="2.90.10.10">
    <property type="entry name" value="Bulb-type lectin domain"/>
    <property type="match status" value="2"/>
</dbReference>
<dbReference type="Gene3D" id="1.10.510.10">
    <property type="entry name" value="Transferase(Phosphotransferase) domain 1"/>
    <property type="match status" value="1"/>
</dbReference>
<dbReference type="InterPro" id="IPR001480">
    <property type="entry name" value="Bulb-type_lectin_dom"/>
</dbReference>
<dbReference type="GO" id="GO:0004674">
    <property type="term" value="F:protein serine/threonine kinase activity"/>
    <property type="evidence" value="ECO:0007669"/>
    <property type="project" value="UniProtKB-KW"/>
</dbReference>
<evidence type="ECO:0000256" key="20">
    <source>
        <dbReference type="SAM" id="Phobius"/>
    </source>
</evidence>
<evidence type="ECO:0000256" key="4">
    <source>
        <dbReference type="ARBA" id="ARBA00022679"/>
    </source>
</evidence>
<dbReference type="PROSITE" id="PS00108">
    <property type="entry name" value="PROTEIN_KINASE_ST"/>
    <property type="match status" value="1"/>
</dbReference>
<keyword evidence="13" id="KW-1015">Disulfide bond</keyword>
<dbReference type="Gene3D" id="3.30.200.20">
    <property type="entry name" value="Phosphorylase Kinase, domain 1"/>
    <property type="match status" value="1"/>
</dbReference>
<dbReference type="SUPFAM" id="SSF51110">
    <property type="entry name" value="alpha-D-mannose-specific plant lectins"/>
    <property type="match status" value="1"/>
</dbReference>
<keyword evidence="6 21" id="KW-0732">Signal</keyword>
<evidence type="ECO:0000259" key="22">
    <source>
        <dbReference type="PROSITE" id="PS50011"/>
    </source>
</evidence>
<feature type="chain" id="PRO_5004755681" description="Receptor-like serine/threonine-protein kinase" evidence="21">
    <location>
        <begin position="25"/>
        <end position="806"/>
    </location>
</feature>
<evidence type="ECO:0000256" key="17">
    <source>
        <dbReference type="ARBA" id="ARBA00048679"/>
    </source>
</evidence>
<evidence type="ECO:0000256" key="10">
    <source>
        <dbReference type="ARBA" id="ARBA00022840"/>
    </source>
</evidence>
<protein>
    <recommendedName>
        <fullName evidence="18">Receptor-like serine/threonine-protein kinase</fullName>
        <ecNumber evidence="18">2.7.11.1</ecNumber>
    </recommendedName>
</protein>
<feature type="binding site" evidence="19">
    <location>
        <position position="545"/>
    </location>
    <ligand>
        <name>ATP</name>
        <dbReference type="ChEBI" id="CHEBI:30616"/>
    </ligand>
</feature>
<dbReference type="GO" id="GO:0030246">
    <property type="term" value="F:carbohydrate binding"/>
    <property type="evidence" value="ECO:0007669"/>
    <property type="project" value="UniProtKB-KW"/>
</dbReference>
<feature type="domain" description="Bulb-type lectin" evidence="23">
    <location>
        <begin position="30"/>
        <end position="151"/>
    </location>
</feature>
<comment type="similarity">
    <text evidence="18">Belongs to the protein kinase superfamily. Ser/Thr protein kinase family.</text>
</comment>
<keyword evidence="2 18" id="KW-0723">Serine/threonine-protein kinase</keyword>
<evidence type="ECO:0000256" key="13">
    <source>
        <dbReference type="ARBA" id="ARBA00023157"/>
    </source>
</evidence>
<dbReference type="FunFam" id="1.10.510.10:FF:000237">
    <property type="entry name" value="G-type lectin S-receptor-like serine/threonine-protein kinase"/>
    <property type="match status" value="1"/>
</dbReference>
<dbReference type="InterPro" id="IPR011009">
    <property type="entry name" value="Kinase-like_dom_sf"/>
</dbReference>
<organism evidence="24 25">
    <name type="scientific">Phaseolus vulgaris</name>
    <name type="common">Kidney bean</name>
    <name type="synonym">French bean</name>
    <dbReference type="NCBI Taxonomy" id="3885"/>
    <lineage>
        <taxon>Eukaryota</taxon>
        <taxon>Viridiplantae</taxon>
        <taxon>Streptophyta</taxon>
        <taxon>Embryophyta</taxon>
        <taxon>Tracheophyta</taxon>
        <taxon>Spermatophyta</taxon>
        <taxon>Magnoliopsida</taxon>
        <taxon>eudicotyledons</taxon>
        <taxon>Gunneridae</taxon>
        <taxon>Pentapetalae</taxon>
        <taxon>rosids</taxon>
        <taxon>fabids</taxon>
        <taxon>Fabales</taxon>
        <taxon>Fabaceae</taxon>
        <taxon>Papilionoideae</taxon>
        <taxon>50 kb inversion clade</taxon>
        <taxon>NPAAA clade</taxon>
        <taxon>indigoferoid/millettioid clade</taxon>
        <taxon>Phaseoleae</taxon>
        <taxon>Phaseolus</taxon>
    </lineage>
</organism>
<evidence type="ECO:0000256" key="2">
    <source>
        <dbReference type="ARBA" id="ARBA00022527"/>
    </source>
</evidence>
<dbReference type="SMART" id="SM00108">
    <property type="entry name" value="B_lectin"/>
    <property type="match status" value="1"/>
</dbReference>
<keyword evidence="14" id="KW-0675">Receptor</keyword>
<evidence type="ECO:0000256" key="8">
    <source>
        <dbReference type="ARBA" id="ARBA00022741"/>
    </source>
</evidence>
<proteinExistence type="inferred from homology"/>
<evidence type="ECO:0000256" key="21">
    <source>
        <dbReference type="SAM" id="SignalP"/>
    </source>
</evidence>
<dbReference type="PANTHER" id="PTHR47976:SF56">
    <property type="entry name" value="RECEPTOR-LIKE SERINE_THREONINE-PROTEIN KINASE"/>
    <property type="match status" value="1"/>
</dbReference>
<comment type="catalytic activity">
    <reaction evidence="17 18">
        <text>L-seryl-[protein] + ATP = O-phospho-L-seryl-[protein] + ADP + H(+)</text>
        <dbReference type="Rhea" id="RHEA:17989"/>
        <dbReference type="Rhea" id="RHEA-COMP:9863"/>
        <dbReference type="Rhea" id="RHEA-COMP:11604"/>
        <dbReference type="ChEBI" id="CHEBI:15378"/>
        <dbReference type="ChEBI" id="CHEBI:29999"/>
        <dbReference type="ChEBI" id="CHEBI:30616"/>
        <dbReference type="ChEBI" id="CHEBI:83421"/>
        <dbReference type="ChEBI" id="CHEBI:456216"/>
        <dbReference type="EC" id="2.7.11.1"/>
    </reaction>
</comment>
<dbReference type="InterPro" id="IPR051343">
    <property type="entry name" value="G-type_lectin_kinases/EP1-like"/>
</dbReference>
<dbReference type="InterPro" id="IPR017441">
    <property type="entry name" value="Protein_kinase_ATP_BS"/>
</dbReference>
<evidence type="ECO:0000256" key="14">
    <source>
        <dbReference type="ARBA" id="ARBA00023170"/>
    </source>
</evidence>
<keyword evidence="7" id="KW-0430">Lectin</keyword>
<dbReference type="STRING" id="3885.V7CGT4"/>
<dbReference type="FunFam" id="2.90.10.30:FF:000001">
    <property type="entry name" value="Serine/threonine-protein kinase"/>
    <property type="match status" value="1"/>
</dbReference>
<keyword evidence="5 20" id="KW-0812">Transmembrane</keyword>
<dbReference type="GO" id="GO:0016020">
    <property type="term" value="C:membrane"/>
    <property type="evidence" value="ECO:0007669"/>
    <property type="project" value="UniProtKB-SubCell"/>
</dbReference>
<dbReference type="Proteomes" id="UP000000226">
    <property type="component" value="Chromosome 2"/>
</dbReference>
<evidence type="ECO:0000256" key="3">
    <source>
        <dbReference type="ARBA" id="ARBA00022536"/>
    </source>
</evidence>
<dbReference type="GO" id="GO:0106310">
    <property type="term" value="F:protein serine kinase activity"/>
    <property type="evidence" value="ECO:0007669"/>
    <property type="project" value="RHEA"/>
</dbReference>
<keyword evidence="10 18" id="KW-0067">ATP-binding</keyword>
<evidence type="ECO:0000256" key="9">
    <source>
        <dbReference type="ARBA" id="ARBA00022777"/>
    </source>
</evidence>
<evidence type="ECO:0000256" key="15">
    <source>
        <dbReference type="ARBA" id="ARBA00023180"/>
    </source>
</evidence>
<gene>
    <name evidence="24" type="ORF">PHAVU_002G000200g</name>
</gene>
<feature type="domain" description="Protein kinase" evidence="22">
    <location>
        <begin position="515"/>
        <end position="790"/>
    </location>
</feature>
<dbReference type="OMA" id="YHAINDA"/>
<dbReference type="PANTHER" id="PTHR47976">
    <property type="entry name" value="G-TYPE LECTIN S-RECEPTOR-LIKE SERINE/THREONINE-PROTEIN KINASE SD2-5"/>
    <property type="match status" value="1"/>
</dbReference>
<keyword evidence="9 18" id="KW-0418">Kinase</keyword>
<evidence type="ECO:0000313" key="24">
    <source>
        <dbReference type="EMBL" id="ESW28568.1"/>
    </source>
</evidence>
<keyword evidence="25" id="KW-1185">Reference proteome</keyword>
<evidence type="ECO:0000256" key="12">
    <source>
        <dbReference type="ARBA" id="ARBA00023136"/>
    </source>
</evidence>
<dbReference type="FunFam" id="3.30.200.20:FF:000059">
    <property type="entry name" value="S-receptor-like serine/threonine-protein kinase"/>
    <property type="match status" value="1"/>
</dbReference>
<keyword evidence="8 18" id="KW-0547">Nucleotide-binding</keyword>
<dbReference type="OrthoDB" id="1930390at2759"/>
<dbReference type="Pfam" id="PF00069">
    <property type="entry name" value="Pkinase"/>
    <property type="match status" value="1"/>
</dbReference>
<keyword evidence="4 18" id="KW-0808">Transferase</keyword>
<feature type="transmembrane region" description="Helical" evidence="20">
    <location>
        <begin position="457"/>
        <end position="482"/>
    </location>
</feature>
<dbReference type="PROSITE" id="PS50927">
    <property type="entry name" value="BULB_LECTIN"/>
    <property type="match status" value="1"/>
</dbReference>
<dbReference type="SMART" id="SM00220">
    <property type="entry name" value="S_TKc"/>
    <property type="match status" value="1"/>
</dbReference>
<dbReference type="PROSITE" id="PS00107">
    <property type="entry name" value="PROTEIN_KINASE_ATP"/>
    <property type="match status" value="1"/>
</dbReference>
<accession>V7CGT4</accession>
<evidence type="ECO:0000256" key="6">
    <source>
        <dbReference type="ARBA" id="ARBA00022729"/>
    </source>
</evidence>
<dbReference type="EC" id="2.7.11.1" evidence="18"/>
<name>V7CGT4_PHAVU</name>
<dbReference type="CDD" id="cd14066">
    <property type="entry name" value="STKc_IRAK"/>
    <property type="match status" value="1"/>
</dbReference>
<dbReference type="EMBL" id="CM002289">
    <property type="protein sequence ID" value="ESW28568.1"/>
    <property type="molecule type" value="Genomic_DNA"/>
</dbReference>
<dbReference type="InterPro" id="IPR036426">
    <property type="entry name" value="Bulb-type_lectin_dom_sf"/>
</dbReference>
<keyword evidence="11 20" id="KW-1133">Transmembrane helix</keyword>
<dbReference type="PROSITE" id="PS50011">
    <property type="entry name" value="PROTEIN_KINASE_DOM"/>
    <property type="match status" value="1"/>
</dbReference>
<dbReference type="AlphaFoldDB" id="V7CGT4"/>
<dbReference type="Pfam" id="PF01453">
    <property type="entry name" value="B_lectin"/>
    <property type="match status" value="1"/>
</dbReference>
<dbReference type="eggNOG" id="ENOG502QQEW">
    <property type="taxonomic scope" value="Eukaryota"/>
</dbReference>
<evidence type="ECO:0000313" key="25">
    <source>
        <dbReference type="Proteomes" id="UP000000226"/>
    </source>
</evidence>
<keyword evidence="12 20" id="KW-0472">Membrane</keyword>
<comment type="catalytic activity">
    <reaction evidence="16 18">
        <text>L-threonyl-[protein] + ATP = O-phospho-L-threonyl-[protein] + ADP + H(+)</text>
        <dbReference type="Rhea" id="RHEA:46608"/>
        <dbReference type="Rhea" id="RHEA-COMP:11060"/>
        <dbReference type="Rhea" id="RHEA-COMP:11605"/>
        <dbReference type="ChEBI" id="CHEBI:15378"/>
        <dbReference type="ChEBI" id="CHEBI:30013"/>
        <dbReference type="ChEBI" id="CHEBI:30616"/>
        <dbReference type="ChEBI" id="CHEBI:61977"/>
        <dbReference type="ChEBI" id="CHEBI:456216"/>
        <dbReference type="EC" id="2.7.11.1"/>
    </reaction>
</comment>
<dbReference type="SMR" id="V7CGT4"/>
<reference evidence="25" key="1">
    <citation type="journal article" date="2014" name="Nat. Genet.">
        <title>A reference genome for common bean and genome-wide analysis of dual domestications.</title>
        <authorList>
            <person name="Schmutz J."/>
            <person name="McClean P.E."/>
            <person name="Mamidi S."/>
            <person name="Wu G.A."/>
            <person name="Cannon S.B."/>
            <person name="Grimwood J."/>
            <person name="Jenkins J."/>
            <person name="Shu S."/>
            <person name="Song Q."/>
            <person name="Chavarro C."/>
            <person name="Torres-Torres M."/>
            <person name="Geffroy V."/>
            <person name="Moghaddam S.M."/>
            <person name="Gao D."/>
            <person name="Abernathy B."/>
            <person name="Barry K."/>
            <person name="Blair M."/>
            <person name="Brick M.A."/>
            <person name="Chovatia M."/>
            <person name="Gepts P."/>
            <person name="Goodstein D.M."/>
            <person name="Gonzales M."/>
            <person name="Hellsten U."/>
            <person name="Hyten D.L."/>
            <person name="Jia G."/>
            <person name="Kelly J.D."/>
            <person name="Kudrna D."/>
            <person name="Lee R."/>
            <person name="Richard M.M."/>
            <person name="Miklas P.N."/>
            <person name="Osorno J.M."/>
            <person name="Rodrigues J."/>
            <person name="Thareau V."/>
            <person name="Urrea C.A."/>
            <person name="Wang M."/>
            <person name="Yu Y."/>
            <person name="Zhang M."/>
            <person name="Wing R.A."/>
            <person name="Cregan P.B."/>
            <person name="Rokhsar D.S."/>
            <person name="Jackson S.A."/>
        </authorList>
    </citation>
    <scope>NUCLEOTIDE SEQUENCE [LARGE SCALE GENOMIC DNA]</scope>
    <source>
        <strain evidence="25">cv. G19833</strain>
    </source>
</reference>
<sequence>MASFTLLIPTLISLQFYLLSLAFANVNIDSTLSTADNGVWRSPSAHFAFGFRPFNNDTDPKTKLFMVAIWYDMIPDKTVVWSAKTDNKLATAPTGSQVRITSAGLTLAGPKGDSIWTSNLEGIIVSVGSMLDTGNFVLLNQNSEKLWQSFENPTDTLLPNQSLQPGGTLTSRLTDTNYSSGRFQLYFEDGNVLLSTLAWPSPLKYNSYYVLDASGAASTLVFNESGDIYAKTTNGTTIQPQGSQWNSTDLDPEVNYYRATLDFSGVFTQYYHPRNSTAQPGWKIMRYVPDNICNEIFYQYGSGSCGYNSYCSMEKNRPTCKCPYGYSLLDPSNQFGGCQPNFTLACGADVQTPPEELYEMHAARDFNFPLGDYERIQPYSRQDCRQFCLQDCMCAMAISGGDTCWLKRFPLGNGRQQPISDQHFVYIKTRVIRNFYPGANMELPLSPDSKKEYKAKLFLLGPLIGSLVLNSILLATVALFFLMKPKVKRVPITSSSPLETNLHSFTYETLEKATWNFKEEIGRGSYGIVYKGQLEAGSCHLVAVKRLDRLAQEREKEFRTELSSIGRTCHKNLVRLIGFCDEGMNRILVYEFMSNGTLADILFGQSNPKWNVRVGFALGIARGLVYLHEECDTPIIHCDIKPQNILIDEYLNPKISDFGLAKLLLSDQSRTTTMIRGTRGYVAPEWFKNVAVTVKVDVYSFGVMLLEIICSRRSVLMMESGEEEKALLTDWACDCFMEGKIDVLVENDEEALSDYVRLQKWVKIAIWCIHEQPEMRPTMGMVMQMLEGFVEVPNPPSPFSYVPCLN</sequence>
<evidence type="ECO:0000259" key="23">
    <source>
        <dbReference type="PROSITE" id="PS50927"/>
    </source>
</evidence>
<dbReference type="GO" id="GO:0005524">
    <property type="term" value="F:ATP binding"/>
    <property type="evidence" value="ECO:0007669"/>
    <property type="project" value="UniProtKB-UniRule"/>
</dbReference>
<feature type="signal peptide" evidence="21">
    <location>
        <begin position="1"/>
        <end position="24"/>
    </location>
</feature>
<dbReference type="InterPro" id="IPR024171">
    <property type="entry name" value="SRK-like_kinase"/>
</dbReference>
<dbReference type="InterPro" id="IPR000719">
    <property type="entry name" value="Prot_kinase_dom"/>
</dbReference>
<evidence type="ECO:0000256" key="7">
    <source>
        <dbReference type="ARBA" id="ARBA00022734"/>
    </source>
</evidence>
<evidence type="ECO:0000256" key="5">
    <source>
        <dbReference type="ARBA" id="ARBA00022692"/>
    </source>
</evidence>
<evidence type="ECO:0000256" key="16">
    <source>
        <dbReference type="ARBA" id="ARBA00047899"/>
    </source>
</evidence>
<evidence type="ECO:0000256" key="11">
    <source>
        <dbReference type="ARBA" id="ARBA00022989"/>
    </source>
</evidence>
<comment type="subcellular location">
    <subcellularLocation>
        <location evidence="1">Membrane</location>
        <topology evidence="1">Single-pass type I membrane protein</topology>
    </subcellularLocation>
</comment>
<evidence type="ECO:0000256" key="19">
    <source>
        <dbReference type="PROSITE-ProRule" id="PRU10141"/>
    </source>
</evidence>
<dbReference type="SUPFAM" id="SSF56112">
    <property type="entry name" value="Protein kinase-like (PK-like)"/>
    <property type="match status" value="1"/>
</dbReference>